<dbReference type="Proteomes" id="UP000006866">
    <property type="component" value="Chromosome"/>
</dbReference>
<keyword evidence="4" id="KW-0175">Coiled coil</keyword>
<dbReference type="PANTHER" id="PTHR32089">
    <property type="entry name" value="METHYL-ACCEPTING CHEMOTAXIS PROTEIN MCPB"/>
    <property type="match status" value="1"/>
</dbReference>
<dbReference type="EMBL" id="CP002175">
    <property type="protein sequence ID" value="ADO77320.1"/>
    <property type="molecule type" value="Genomic_DNA"/>
</dbReference>
<dbReference type="SMART" id="SM00304">
    <property type="entry name" value="HAMP"/>
    <property type="match status" value="1"/>
</dbReference>
<keyword evidence="5" id="KW-0812">Transmembrane</keyword>
<dbReference type="Pfam" id="PF13682">
    <property type="entry name" value="CZB"/>
    <property type="match status" value="1"/>
</dbReference>
<reference evidence="8 9" key="2">
    <citation type="journal article" date="2011" name="Stand. Genomic Sci.">
        <title>Complete genome sequence of the extremely halophilic Halanaerobium praevalens type strain (GSL).</title>
        <authorList>
            <person name="Ivanova N."/>
            <person name="Sikorski J."/>
            <person name="Chertkov O."/>
            <person name="Nolan M."/>
            <person name="Lucas S."/>
            <person name="Hammon N."/>
            <person name="Deshpande S."/>
            <person name="Cheng J.F."/>
            <person name="Tapia R."/>
            <person name="Han C."/>
            <person name="Goodwin L."/>
            <person name="Pitluck S."/>
            <person name="Huntemann M."/>
            <person name="Liolios K."/>
            <person name="Pagani I."/>
            <person name="Mavromatis K."/>
            <person name="Ovchinikova G."/>
            <person name="Pati A."/>
            <person name="Chen A."/>
            <person name="Palaniappan K."/>
            <person name="Land M."/>
            <person name="Hauser L."/>
            <person name="Brambilla E.M."/>
            <person name="Kannan K.P."/>
            <person name="Rohde M."/>
            <person name="Tindall B.J."/>
            <person name="Goker M."/>
            <person name="Detter J.C."/>
            <person name="Woyke T."/>
            <person name="Bristow J."/>
            <person name="Eisen J.A."/>
            <person name="Markowitz V."/>
            <person name="Hugenholtz P."/>
            <person name="Kyrpides N.C."/>
            <person name="Klenk H.P."/>
            <person name="Lapidus A."/>
        </authorList>
    </citation>
    <scope>NUCLEOTIDE SEQUENCE [LARGE SCALE GENOMIC DNA]</scope>
    <source>
        <strain evidence="9">ATCC 33744 / DSM 2228 / GSL</strain>
    </source>
</reference>
<feature type="domain" description="HAMP" evidence="7">
    <location>
        <begin position="214"/>
        <end position="267"/>
    </location>
</feature>
<dbReference type="InterPro" id="IPR004089">
    <property type="entry name" value="MCPsignal_dom"/>
</dbReference>
<dbReference type="PATRIC" id="fig|572479.3.peg.1193"/>
<evidence type="ECO:0000259" key="6">
    <source>
        <dbReference type="PROSITE" id="PS50111"/>
    </source>
</evidence>
<dbReference type="Gene3D" id="1.20.120.30">
    <property type="entry name" value="Aspartate receptor, ligand-binding domain"/>
    <property type="match status" value="1"/>
</dbReference>
<feature type="transmembrane region" description="Helical" evidence="5">
    <location>
        <begin position="193"/>
        <end position="212"/>
    </location>
</feature>
<dbReference type="InterPro" id="IPR003660">
    <property type="entry name" value="HAMP_dom"/>
</dbReference>
<evidence type="ECO:0000259" key="7">
    <source>
        <dbReference type="PROSITE" id="PS50885"/>
    </source>
</evidence>
<dbReference type="OrthoDB" id="9760371at2"/>
<organism evidence="8 9">
    <name type="scientific">Halanaerobium praevalens (strain ATCC 33744 / DSM 2228 / GSL)</name>
    <dbReference type="NCBI Taxonomy" id="572479"/>
    <lineage>
        <taxon>Bacteria</taxon>
        <taxon>Bacillati</taxon>
        <taxon>Bacillota</taxon>
        <taxon>Clostridia</taxon>
        <taxon>Halanaerobiales</taxon>
        <taxon>Halanaerobiaceae</taxon>
        <taxon>Halanaerobium</taxon>
    </lineage>
</organism>
<name>E3DM42_HALPG</name>
<dbReference type="KEGG" id="hpk:Hprae_1181"/>
<evidence type="ECO:0000256" key="5">
    <source>
        <dbReference type="SAM" id="Phobius"/>
    </source>
</evidence>
<keyword evidence="9" id="KW-1185">Reference proteome</keyword>
<dbReference type="Pfam" id="PF00672">
    <property type="entry name" value="HAMP"/>
    <property type="match status" value="1"/>
</dbReference>
<evidence type="ECO:0000313" key="8">
    <source>
        <dbReference type="EMBL" id="ADO77320.1"/>
    </source>
</evidence>
<dbReference type="Gene3D" id="1.10.287.950">
    <property type="entry name" value="Methyl-accepting chemotaxis protein"/>
    <property type="match status" value="1"/>
</dbReference>
<accession>E3DM42</accession>
<gene>
    <name evidence="8" type="ordered locus">Hprae_1181</name>
</gene>
<dbReference type="PROSITE" id="PS50885">
    <property type="entry name" value="HAMP"/>
    <property type="match status" value="1"/>
</dbReference>
<keyword evidence="5" id="KW-0472">Membrane</keyword>
<evidence type="ECO:0000256" key="4">
    <source>
        <dbReference type="SAM" id="Coils"/>
    </source>
</evidence>
<evidence type="ECO:0000256" key="2">
    <source>
        <dbReference type="ARBA" id="ARBA00029447"/>
    </source>
</evidence>
<evidence type="ECO:0000313" key="9">
    <source>
        <dbReference type="Proteomes" id="UP000006866"/>
    </source>
</evidence>
<feature type="transmembrane region" description="Helical" evidence="5">
    <location>
        <begin position="12"/>
        <end position="35"/>
    </location>
</feature>
<feature type="coiled-coil region" evidence="4">
    <location>
        <begin position="308"/>
        <end position="349"/>
    </location>
</feature>
<sequence length="572" mass="63286">MKIIKKLTLKTELYFVFAFIILILVGLGAGGLYAINQVHFENQKSISKWKNINFISEKENEHLVWVHELNKAINSNSQFEGELDYTNCSFRETYFKIINSDEFTKMPAQIQKVLKDIEKPHKNLHDSAAKINATLEQKTFSSEAKALKIFKNETMTSLNQLQSLFNEYKSYLENQAVANVDQVGTNVEKMRNYIITALALILILISLFVYFFTRRINKSLAKTINLADNIAAGNLQVNNLELKRDDEIAKLAKALNKMKNNIKFMISDIDKIANNLFDSSGKLSTSSQEVTERSKKVGASIAEVAAGSEKQSTQVKRANKSIKELDQEINEVENNSQAMDAQANQAIDNIAEGNENINKSIDKIKSVKDNSHQTAQDVNNLGELSNKIGDIVELINKIAEQTNLLALNAAIEAARAGEAGRGFSVVADEIRELAEESATATDQINNLIKRIQKSVNNAVGKMKANEEVVDASVEVIVGTGKSFAKIKEATLKLSNLIENISSKTSKISQNSKAVKLTIEEIAAVSKTSVTKSDEVAQTSTEQINSTQEIVKGTDNLAEMAAKLKKAINQFSL</sequence>
<dbReference type="GO" id="GO:0004888">
    <property type="term" value="F:transmembrane signaling receptor activity"/>
    <property type="evidence" value="ECO:0007669"/>
    <property type="project" value="InterPro"/>
</dbReference>
<dbReference type="eggNOG" id="COG0840">
    <property type="taxonomic scope" value="Bacteria"/>
</dbReference>
<dbReference type="RefSeq" id="WP_014553347.1">
    <property type="nucleotide sequence ID" value="NC_017455.1"/>
</dbReference>
<dbReference type="HOGENOM" id="CLU_000445_107_27_9"/>
<proteinExistence type="inferred from homology"/>
<dbReference type="InterPro" id="IPR025991">
    <property type="entry name" value="Chemoreceptor_zinc-bind_dom"/>
</dbReference>
<keyword evidence="5" id="KW-1133">Transmembrane helix</keyword>
<dbReference type="PRINTS" id="PR00260">
    <property type="entry name" value="CHEMTRNSDUCR"/>
</dbReference>
<evidence type="ECO:0000256" key="3">
    <source>
        <dbReference type="PROSITE-ProRule" id="PRU00284"/>
    </source>
</evidence>
<comment type="similarity">
    <text evidence="2">Belongs to the methyl-accepting chemotaxis (MCP) protein family.</text>
</comment>
<dbReference type="SMART" id="SM00283">
    <property type="entry name" value="MA"/>
    <property type="match status" value="1"/>
</dbReference>
<reference evidence="9" key="1">
    <citation type="submission" date="2010-10" db="EMBL/GenBank/DDBJ databases">
        <title>The complete genome of Halanaerobium praevalens DSM 2228.</title>
        <authorList>
            <consortium name="US DOE Joint Genome Institute (JGI-PGF)"/>
            <person name="Lucas S."/>
            <person name="Copeland A."/>
            <person name="Lapidus A."/>
            <person name="Glavina del Rio T."/>
            <person name="Dalin E."/>
            <person name="Tice H."/>
            <person name="Bruce D."/>
            <person name="Goodwin L."/>
            <person name="Pitluck S."/>
            <person name="Kyrpides N."/>
            <person name="Mavromatis K."/>
            <person name="Ivanova N."/>
            <person name="Ovchinnikova G."/>
            <person name="Chertkov O."/>
            <person name="Detter J.C."/>
            <person name="Han C."/>
            <person name="Larimer F."/>
            <person name="Land M."/>
            <person name="Hauser L."/>
            <person name="Markowitz V."/>
            <person name="Cheng J.-F."/>
            <person name="Hugenholtz P."/>
            <person name="Woyke T."/>
            <person name="Wu D."/>
            <person name="Tindall B."/>
            <person name="Pomrenke H.G."/>
            <person name="Brambilla E."/>
            <person name="Klenk H.-P."/>
            <person name="Eisen J.A."/>
        </authorList>
    </citation>
    <scope>NUCLEOTIDE SEQUENCE [LARGE SCALE GENOMIC DNA]</scope>
    <source>
        <strain evidence="9">ATCC 33744 / DSM 2228 / GSL</strain>
    </source>
</reference>
<protein>
    <submittedName>
        <fullName evidence="8">Methyl-accepting chemotaxis sensory transducer</fullName>
    </submittedName>
</protein>
<dbReference type="Gene3D" id="6.10.340.10">
    <property type="match status" value="1"/>
</dbReference>
<dbReference type="SUPFAM" id="SSF58104">
    <property type="entry name" value="Methyl-accepting chemotaxis protein (MCP) signaling domain"/>
    <property type="match status" value="1"/>
</dbReference>
<keyword evidence="1 3" id="KW-0807">Transducer</keyword>
<dbReference type="PANTHER" id="PTHR32089:SF112">
    <property type="entry name" value="LYSOZYME-LIKE PROTEIN-RELATED"/>
    <property type="match status" value="1"/>
</dbReference>
<dbReference type="CDD" id="cd11386">
    <property type="entry name" value="MCP_signal"/>
    <property type="match status" value="1"/>
</dbReference>
<dbReference type="PROSITE" id="PS50111">
    <property type="entry name" value="CHEMOTAXIS_TRANSDUC_2"/>
    <property type="match status" value="1"/>
</dbReference>
<feature type="coiled-coil region" evidence="4">
    <location>
        <begin position="237"/>
        <end position="275"/>
    </location>
</feature>
<dbReference type="AlphaFoldDB" id="E3DM42"/>
<dbReference type="Pfam" id="PF00015">
    <property type="entry name" value="MCPsignal"/>
    <property type="match status" value="1"/>
</dbReference>
<dbReference type="InterPro" id="IPR004090">
    <property type="entry name" value="Chemotax_Me-accpt_rcpt"/>
</dbReference>
<dbReference type="STRING" id="572479.Hprae_1181"/>
<dbReference type="GO" id="GO:0007165">
    <property type="term" value="P:signal transduction"/>
    <property type="evidence" value="ECO:0007669"/>
    <property type="project" value="UniProtKB-KW"/>
</dbReference>
<dbReference type="CDD" id="cd06225">
    <property type="entry name" value="HAMP"/>
    <property type="match status" value="1"/>
</dbReference>
<feature type="domain" description="Methyl-accepting transducer" evidence="6">
    <location>
        <begin position="286"/>
        <end position="522"/>
    </location>
</feature>
<evidence type="ECO:0000256" key="1">
    <source>
        <dbReference type="ARBA" id="ARBA00023224"/>
    </source>
</evidence>
<dbReference type="GO" id="GO:0006935">
    <property type="term" value="P:chemotaxis"/>
    <property type="evidence" value="ECO:0007669"/>
    <property type="project" value="InterPro"/>
</dbReference>
<dbReference type="GO" id="GO:0016020">
    <property type="term" value="C:membrane"/>
    <property type="evidence" value="ECO:0007669"/>
    <property type="project" value="InterPro"/>
</dbReference>